<organism evidence="8 9">
    <name type="scientific">Candidatus Woesebacteria bacterium RIFCSPHIGHO2_01_FULL_38_26b</name>
    <dbReference type="NCBI Taxonomy" id="1802491"/>
    <lineage>
        <taxon>Bacteria</taxon>
        <taxon>Candidatus Woeseibacteriota</taxon>
    </lineage>
</organism>
<evidence type="ECO:0000256" key="1">
    <source>
        <dbReference type="ARBA" id="ARBA00022730"/>
    </source>
</evidence>
<dbReference type="InterPro" id="IPR036510">
    <property type="entry name" value="Ribosomal_bS20_sf"/>
</dbReference>
<dbReference type="Proteomes" id="UP000176741">
    <property type="component" value="Unassembled WGS sequence"/>
</dbReference>
<feature type="region of interest" description="Disordered" evidence="7">
    <location>
        <begin position="92"/>
        <end position="127"/>
    </location>
</feature>
<dbReference type="GO" id="GO:1990904">
    <property type="term" value="C:ribonucleoprotein complex"/>
    <property type="evidence" value="ECO:0007669"/>
    <property type="project" value="UniProtKB-KW"/>
</dbReference>
<evidence type="ECO:0000256" key="4">
    <source>
        <dbReference type="ARBA" id="ARBA00023274"/>
    </source>
</evidence>
<accession>A0A1F7Y3V6</accession>
<gene>
    <name evidence="8" type="ORF">A2771_03515</name>
</gene>
<dbReference type="EMBL" id="MGGD01000013">
    <property type="protein sequence ID" value="OGM21338.1"/>
    <property type="molecule type" value="Genomic_DNA"/>
</dbReference>
<comment type="caution">
    <text evidence="8">The sequence shown here is derived from an EMBL/GenBank/DDBJ whole genome shotgun (WGS) entry which is preliminary data.</text>
</comment>
<dbReference type="SUPFAM" id="SSF46992">
    <property type="entry name" value="Ribosomal protein S20"/>
    <property type="match status" value="1"/>
</dbReference>
<name>A0A1F7Y3V6_9BACT</name>
<feature type="compositionally biased region" description="Basic residues" evidence="7">
    <location>
        <begin position="106"/>
        <end position="127"/>
    </location>
</feature>
<evidence type="ECO:0000256" key="2">
    <source>
        <dbReference type="ARBA" id="ARBA00022884"/>
    </source>
</evidence>
<dbReference type="InterPro" id="IPR002583">
    <property type="entry name" value="Ribosomal_bS20"/>
</dbReference>
<dbReference type="GO" id="GO:0019843">
    <property type="term" value="F:rRNA binding"/>
    <property type="evidence" value="ECO:0007669"/>
    <property type="project" value="UniProtKB-KW"/>
</dbReference>
<dbReference type="AlphaFoldDB" id="A0A1F7Y3V6"/>
<protein>
    <recommendedName>
        <fullName evidence="5">Small ribosomal subunit protein bS20</fullName>
    </recommendedName>
    <alternativeName>
        <fullName evidence="6">30S ribosomal protein S20</fullName>
    </alternativeName>
</protein>
<proteinExistence type="predicted"/>
<reference evidence="8 9" key="1">
    <citation type="journal article" date="2016" name="Nat. Commun.">
        <title>Thousands of microbial genomes shed light on interconnected biogeochemical processes in an aquifer system.</title>
        <authorList>
            <person name="Anantharaman K."/>
            <person name="Brown C.T."/>
            <person name="Hug L.A."/>
            <person name="Sharon I."/>
            <person name="Castelle C.J."/>
            <person name="Probst A.J."/>
            <person name="Thomas B.C."/>
            <person name="Singh A."/>
            <person name="Wilkins M.J."/>
            <person name="Karaoz U."/>
            <person name="Brodie E.L."/>
            <person name="Williams K.H."/>
            <person name="Hubbard S.S."/>
            <person name="Banfield J.F."/>
        </authorList>
    </citation>
    <scope>NUCLEOTIDE SEQUENCE [LARGE SCALE GENOMIC DNA]</scope>
</reference>
<dbReference type="GO" id="GO:0005840">
    <property type="term" value="C:ribosome"/>
    <property type="evidence" value="ECO:0007669"/>
    <property type="project" value="UniProtKB-KW"/>
</dbReference>
<dbReference type="NCBIfam" id="TIGR00029">
    <property type="entry name" value="S20"/>
    <property type="match status" value="1"/>
</dbReference>
<keyword evidence="4" id="KW-0687">Ribonucleoprotein</keyword>
<dbReference type="GO" id="GO:0006412">
    <property type="term" value="P:translation"/>
    <property type="evidence" value="ECO:0007669"/>
    <property type="project" value="InterPro"/>
</dbReference>
<evidence type="ECO:0000256" key="3">
    <source>
        <dbReference type="ARBA" id="ARBA00022980"/>
    </source>
</evidence>
<evidence type="ECO:0000256" key="5">
    <source>
        <dbReference type="ARBA" id="ARBA00035136"/>
    </source>
</evidence>
<dbReference type="GO" id="GO:0003735">
    <property type="term" value="F:structural constituent of ribosome"/>
    <property type="evidence" value="ECO:0007669"/>
    <property type="project" value="InterPro"/>
</dbReference>
<keyword evidence="2" id="KW-0694">RNA-binding</keyword>
<evidence type="ECO:0000313" key="9">
    <source>
        <dbReference type="Proteomes" id="UP000176741"/>
    </source>
</evidence>
<keyword evidence="3" id="KW-0689">Ribosomal protein</keyword>
<evidence type="ECO:0000313" key="8">
    <source>
        <dbReference type="EMBL" id="OGM21338.1"/>
    </source>
</evidence>
<evidence type="ECO:0000256" key="7">
    <source>
        <dbReference type="SAM" id="MobiDB-lite"/>
    </source>
</evidence>
<evidence type="ECO:0000256" key="6">
    <source>
        <dbReference type="ARBA" id="ARBA00035343"/>
    </source>
</evidence>
<dbReference type="Gene3D" id="1.20.58.110">
    <property type="entry name" value="Ribosomal protein S20"/>
    <property type="match status" value="1"/>
</dbReference>
<keyword evidence="1" id="KW-0699">rRNA-binding</keyword>
<sequence>MNSKLKLLNWKLEILVSRINNMPLTKSAKRAERGSKRKEIVNKLIKNKLEISIRFAKKVKTRASVLEAISMADKAAKKKVIKANKASRIKSSLTKLLPKEREAVKKSAKPAKKTKPSKAAKTSKKKK</sequence>